<comment type="subcellular location">
    <subcellularLocation>
        <location evidence="1">Endoplasmic reticulum membrane</location>
        <topology evidence="1">Single-pass membrane protein</topology>
    </subcellularLocation>
</comment>
<feature type="transmembrane region" description="Helical" evidence="12">
    <location>
        <begin position="627"/>
        <end position="647"/>
    </location>
</feature>
<accession>A0ABM3EGW9</accession>
<evidence type="ECO:0000256" key="11">
    <source>
        <dbReference type="SAM" id="MobiDB-lite"/>
    </source>
</evidence>
<keyword evidence="6 12" id="KW-0812">Transmembrane</keyword>
<dbReference type="InterPro" id="IPR035595">
    <property type="entry name" value="UDP_glycos_trans_CS"/>
</dbReference>
<dbReference type="PANTHER" id="PTHR48043">
    <property type="entry name" value="EG:EG0003.4 PROTEIN-RELATED"/>
    <property type="match status" value="1"/>
</dbReference>
<evidence type="ECO:0000256" key="5">
    <source>
        <dbReference type="ARBA" id="ARBA00022679"/>
    </source>
</evidence>
<comment type="similarity">
    <text evidence="2">Belongs to the UDP-glycosyltransferase family.</text>
</comment>
<dbReference type="Pfam" id="PF00201">
    <property type="entry name" value="UDPGT"/>
    <property type="match status" value="1"/>
</dbReference>
<keyword evidence="5" id="KW-0808">Transferase</keyword>
<evidence type="ECO:0000256" key="12">
    <source>
        <dbReference type="SAM" id="Phobius"/>
    </source>
</evidence>
<evidence type="ECO:0000256" key="4">
    <source>
        <dbReference type="ARBA" id="ARBA00022676"/>
    </source>
</evidence>
<keyword evidence="13" id="KW-0732">Signal</keyword>
<evidence type="ECO:0000256" key="6">
    <source>
        <dbReference type="ARBA" id="ARBA00022692"/>
    </source>
</evidence>
<dbReference type="EC" id="2.4.1.17" evidence="3"/>
<organism evidence="14 15">
    <name type="scientific">Salmo salar</name>
    <name type="common">Atlantic salmon</name>
    <dbReference type="NCBI Taxonomy" id="8030"/>
    <lineage>
        <taxon>Eukaryota</taxon>
        <taxon>Metazoa</taxon>
        <taxon>Chordata</taxon>
        <taxon>Craniata</taxon>
        <taxon>Vertebrata</taxon>
        <taxon>Euteleostomi</taxon>
        <taxon>Actinopterygii</taxon>
        <taxon>Neopterygii</taxon>
        <taxon>Teleostei</taxon>
        <taxon>Protacanthopterygii</taxon>
        <taxon>Salmoniformes</taxon>
        <taxon>Salmonidae</taxon>
        <taxon>Salmoninae</taxon>
        <taxon>Salmo</taxon>
    </lineage>
</organism>
<evidence type="ECO:0000256" key="7">
    <source>
        <dbReference type="ARBA" id="ARBA00022824"/>
    </source>
</evidence>
<feature type="region of interest" description="Disordered" evidence="11">
    <location>
        <begin position="24"/>
        <end position="140"/>
    </location>
</feature>
<dbReference type="Gene3D" id="3.40.50.2000">
    <property type="entry name" value="Glycogen Phosphorylase B"/>
    <property type="match status" value="2"/>
</dbReference>
<reference evidence="15" key="1">
    <citation type="submission" date="2025-08" db="UniProtKB">
        <authorList>
            <consortium name="RefSeq"/>
        </authorList>
    </citation>
    <scope>IDENTIFICATION</scope>
</reference>
<evidence type="ECO:0000313" key="15">
    <source>
        <dbReference type="RefSeq" id="XP_045570328.1"/>
    </source>
</evidence>
<evidence type="ECO:0000256" key="9">
    <source>
        <dbReference type="ARBA" id="ARBA00023136"/>
    </source>
</evidence>
<keyword evidence="9 12" id="KW-0472">Membrane</keyword>
<keyword evidence="7" id="KW-0256">Endoplasmic reticulum</keyword>
<sequence length="661" mass="69906">MGVTAVVGMCLLLTTALGQSVARETGVGSGGSGGSIETGVGSGGSGGSIETGVGSGGSVGSIETGGGSGGSIETGGGSGGSIETGVGSGGSGGSTETGVGSGGSIETGVGSGGSIEPGSPGRADHLTDDTSVISDDTSSPEIVIGQTVDTGNDVTGVGGPTGYVGRLLVVPMDGSHWVGVKAISEEIGRRGHQVTVVIPEVSMRLGPSSHCRTVSYPVPYSQETVDMLMDKHKDNLRAATLPLVERMTHHMANIQNFSSFILTTAESLLFNTTLITSLEQQGFDAVLTDPLVPTGSLLARRLGVPSVGLLRGIPCGLDLASAACPSPPSYVPRFFTKYTHSMSFPQRVGNVLVSLVEPLLCRLLYWRFDQLANRFLGEDVGVAEVLADTALWLLRYDFTLEFPRPLMPNMVLVGGINCHVRNPLPKELEQWVSGDHGFIVFSLGSMVASLPDDITLVFLQAFTLIPQKVLWRYSGPVPGNIPDNVKMMKWIPQNDLLAHHGARAFLTHSGTHGLYEGVCHAVPMVMLPLFGDQPDNAQRLASKGVGVVLDINHITVETLLQALDEVVNNPRYKSSVLKLSAIHKDQPVDPLELSVYWTEFVMRHKGAAHLRAAAQDLNWFQYHSLDVIGLLIVVASAVVTVTLKCLSRCVRRITTRKMKED</sequence>
<evidence type="ECO:0000256" key="2">
    <source>
        <dbReference type="ARBA" id="ARBA00009995"/>
    </source>
</evidence>
<evidence type="ECO:0000256" key="13">
    <source>
        <dbReference type="SAM" id="SignalP"/>
    </source>
</evidence>
<protein>
    <recommendedName>
        <fullName evidence="3">glucuronosyltransferase</fullName>
        <ecNumber evidence="3">2.4.1.17</ecNumber>
    </recommendedName>
</protein>
<evidence type="ECO:0000313" key="14">
    <source>
        <dbReference type="Proteomes" id="UP001652741"/>
    </source>
</evidence>
<dbReference type="PANTHER" id="PTHR48043:SF161">
    <property type="entry name" value="UDP GLUCURONOSYLTRANSFERASE FAMILY 1 MEMBER A1"/>
    <property type="match status" value="1"/>
</dbReference>
<keyword evidence="4" id="KW-0328">Glycosyltransferase</keyword>
<evidence type="ECO:0000256" key="3">
    <source>
        <dbReference type="ARBA" id="ARBA00012544"/>
    </source>
</evidence>
<dbReference type="PROSITE" id="PS00375">
    <property type="entry name" value="UDPGT"/>
    <property type="match status" value="1"/>
</dbReference>
<dbReference type="Proteomes" id="UP001652741">
    <property type="component" value="Chromosome ssa03"/>
</dbReference>
<gene>
    <name evidence="15" type="primary">LOC106593806</name>
</gene>
<evidence type="ECO:0000256" key="8">
    <source>
        <dbReference type="ARBA" id="ARBA00022989"/>
    </source>
</evidence>
<dbReference type="InterPro" id="IPR050271">
    <property type="entry name" value="UDP-glycosyltransferase"/>
</dbReference>
<feature type="signal peptide" evidence="13">
    <location>
        <begin position="1"/>
        <end position="18"/>
    </location>
</feature>
<feature type="compositionally biased region" description="Gly residues" evidence="11">
    <location>
        <begin position="27"/>
        <end position="115"/>
    </location>
</feature>
<keyword evidence="8 12" id="KW-1133">Transmembrane helix</keyword>
<dbReference type="CDD" id="cd03784">
    <property type="entry name" value="GT1_Gtf-like"/>
    <property type="match status" value="1"/>
</dbReference>
<dbReference type="SUPFAM" id="SSF53756">
    <property type="entry name" value="UDP-Glycosyltransferase/glycogen phosphorylase"/>
    <property type="match status" value="1"/>
</dbReference>
<name>A0ABM3EGW9_SALSA</name>
<feature type="chain" id="PRO_5046256024" description="glucuronosyltransferase" evidence="13">
    <location>
        <begin position="19"/>
        <end position="661"/>
    </location>
</feature>
<feature type="compositionally biased region" description="Low complexity" evidence="11">
    <location>
        <begin position="129"/>
        <end position="140"/>
    </location>
</feature>
<dbReference type="RefSeq" id="XP_045570328.1">
    <property type="nucleotide sequence ID" value="XM_045714372.1"/>
</dbReference>
<dbReference type="InterPro" id="IPR002213">
    <property type="entry name" value="UDP_glucos_trans"/>
</dbReference>
<evidence type="ECO:0000256" key="10">
    <source>
        <dbReference type="ARBA" id="ARBA00023180"/>
    </source>
</evidence>
<keyword evidence="10" id="KW-0325">Glycoprotein</keyword>
<keyword evidence="14" id="KW-1185">Reference proteome</keyword>
<proteinExistence type="inferred from homology"/>
<evidence type="ECO:0000256" key="1">
    <source>
        <dbReference type="ARBA" id="ARBA00004389"/>
    </source>
</evidence>
<dbReference type="GeneID" id="106593806"/>